<dbReference type="AlphaFoldDB" id="A0A8I1SU81"/>
<name>A0A8I1SU81_THIA3</name>
<dbReference type="PANTHER" id="PTHR43861:SF1">
    <property type="entry name" value="TRANS-ACONITATE 2-METHYLTRANSFERASE"/>
    <property type="match status" value="1"/>
</dbReference>
<evidence type="ECO:0000259" key="1">
    <source>
        <dbReference type="Pfam" id="PF08241"/>
    </source>
</evidence>
<dbReference type="Gene3D" id="3.40.50.150">
    <property type="entry name" value="Vaccinia Virus protein VP39"/>
    <property type="match status" value="1"/>
</dbReference>
<evidence type="ECO:0000313" key="3">
    <source>
        <dbReference type="Proteomes" id="UP000664800"/>
    </source>
</evidence>
<dbReference type="CDD" id="cd02440">
    <property type="entry name" value="AdoMet_MTases"/>
    <property type="match status" value="1"/>
</dbReference>
<feature type="domain" description="Methyltransferase type 11" evidence="1">
    <location>
        <begin position="41"/>
        <end position="138"/>
    </location>
</feature>
<organism evidence="2 3">
    <name type="scientific">Thiomonas arsenitoxydans (strain DSM 22701 / CIP 110005 / 3As)</name>
    <dbReference type="NCBI Taxonomy" id="426114"/>
    <lineage>
        <taxon>Bacteria</taxon>
        <taxon>Pseudomonadati</taxon>
        <taxon>Pseudomonadota</taxon>
        <taxon>Betaproteobacteria</taxon>
        <taxon>Burkholderiales</taxon>
        <taxon>Thiomonas</taxon>
    </lineage>
</organism>
<dbReference type="InterPro" id="IPR029063">
    <property type="entry name" value="SAM-dependent_MTases_sf"/>
</dbReference>
<dbReference type="PANTHER" id="PTHR43861">
    <property type="entry name" value="TRANS-ACONITATE 2-METHYLTRANSFERASE-RELATED"/>
    <property type="match status" value="1"/>
</dbReference>
<accession>A0A8I1SU81</accession>
<dbReference type="EMBL" id="JAFKMR010000017">
    <property type="protein sequence ID" value="MBN8744320.1"/>
    <property type="molecule type" value="Genomic_DNA"/>
</dbReference>
<sequence length="211" mass="23095">MMQERLFPATAMPDQDWWQTLWPDPDGLIAALRIEPGMHVVDLGCGDGYFTAAIARHVDAGRVIGFDLDPIMLEQARAVCVPYGHCDWVLGDAMKLSRLIPAPVDHVLIANTFHGVPDPMALAREIAAVLKPAGRFAIVNWHPIAREQTPVLGQPRGPRTELRMSAAQTQAVVEPAGFALEAQVELPPYHYAAIFTRTHGTSPGERHARGT</sequence>
<comment type="caution">
    <text evidence="2">The sequence shown here is derived from an EMBL/GenBank/DDBJ whole genome shotgun (WGS) entry which is preliminary data.</text>
</comment>
<reference evidence="2" key="1">
    <citation type="submission" date="2021-02" db="EMBL/GenBank/DDBJ databases">
        <title>Thiocyanate and organic carbon inputs drive convergent selection for specific autotrophic Afipia and Thiobacillus strains within complex microbiomes.</title>
        <authorList>
            <person name="Huddy R.J."/>
            <person name="Sachdeva R."/>
            <person name="Kadzinga F."/>
            <person name="Kantor R.S."/>
            <person name="Harrison S.T.L."/>
            <person name="Banfield J.F."/>
        </authorList>
    </citation>
    <scope>NUCLEOTIDE SEQUENCE</scope>
    <source>
        <strain evidence="2">SCN18_13_7_16_R3_B_64_19</strain>
    </source>
</reference>
<gene>
    <name evidence="2" type="ORF">J0I24_08405</name>
</gene>
<dbReference type="SUPFAM" id="SSF53335">
    <property type="entry name" value="S-adenosyl-L-methionine-dependent methyltransferases"/>
    <property type="match status" value="1"/>
</dbReference>
<dbReference type="Proteomes" id="UP000664800">
    <property type="component" value="Unassembled WGS sequence"/>
</dbReference>
<dbReference type="GO" id="GO:0008757">
    <property type="term" value="F:S-adenosylmethionine-dependent methyltransferase activity"/>
    <property type="evidence" value="ECO:0007669"/>
    <property type="project" value="InterPro"/>
</dbReference>
<proteinExistence type="predicted"/>
<keyword evidence="2" id="KW-0808">Transferase</keyword>
<dbReference type="GO" id="GO:0032259">
    <property type="term" value="P:methylation"/>
    <property type="evidence" value="ECO:0007669"/>
    <property type="project" value="UniProtKB-KW"/>
</dbReference>
<dbReference type="InterPro" id="IPR013216">
    <property type="entry name" value="Methyltransf_11"/>
</dbReference>
<dbReference type="RefSeq" id="WP_276729954.1">
    <property type="nucleotide sequence ID" value="NZ_JAFKMR010000017.1"/>
</dbReference>
<evidence type="ECO:0000313" key="2">
    <source>
        <dbReference type="EMBL" id="MBN8744320.1"/>
    </source>
</evidence>
<dbReference type="Pfam" id="PF08241">
    <property type="entry name" value="Methyltransf_11"/>
    <property type="match status" value="1"/>
</dbReference>
<protein>
    <submittedName>
        <fullName evidence="2">Methyltransferase domain-containing protein</fullName>
    </submittedName>
</protein>
<keyword evidence="2" id="KW-0489">Methyltransferase</keyword>